<dbReference type="CDD" id="cd01610">
    <property type="entry name" value="PAP2_like"/>
    <property type="match status" value="1"/>
</dbReference>
<feature type="transmembrane region" description="Helical" evidence="1">
    <location>
        <begin position="101"/>
        <end position="125"/>
    </location>
</feature>
<keyword evidence="1" id="KW-1133">Transmembrane helix</keyword>
<reference evidence="2 3" key="1">
    <citation type="journal article" date="2023" name="Microbiol. Resour. Announc.">
        <title>Complete Genome Sequence of Imperialibacter roseus strain P4T.</title>
        <authorList>
            <person name="Tizabi D.R."/>
            <person name="Bachvaroff T."/>
            <person name="Hill R.T."/>
        </authorList>
    </citation>
    <scope>NUCLEOTIDE SEQUENCE [LARGE SCALE GENOMIC DNA]</scope>
    <source>
        <strain evidence="2 3">P4T</strain>
    </source>
</reference>
<dbReference type="RefSeq" id="WP_317489333.1">
    <property type="nucleotide sequence ID" value="NZ_CP136051.1"/>
</dbReference>
<protein>
    <submittedName>
        <fullName evidence="2">PA-phosphatase</fullName>
    </submittedName>
</protein>
<feature type="transmembrane region" description="Helical" evidence="1">
    <location>
        <begin position="7"/>
        <end position="25"/>
    </location>
</feature>
<sequence length="201" mass="22213">MQALSVVFHPLLLPTIMFFVIFRYVPQAFRPLADENVPYILLALSTTTLIIPVLSLLALRLTSTIRSLQMHDKNDRLVPFVFIATFYGVTTYMFYSKLTLNPVLVLLMLTTTLLIVLLTGITFFWKISIHSAGIGGVVGFILALVHIFPGSELLIPFVAAIVVLGWVMTARLVLQAHSFSQVVAGAVLGGGFCYLMMMVFS</sequence>
<evidence type="ECO:0000256" key="1">
    <source>
        <dbReference type="SAM" id="Phobius"/>
    </source>
</evidence>
<dbReference type="Proteomes" id="UP001302349">
    <property type="component" value="Chromosome"/>
</dbReference>
<feature type="transmembrane region" description="Helical" evidence="1">
    <location>
        <begin position="132"/>
        <end position="148"/>
    </location>
</feature>
<gene>
    <name evidence="2" type="ORF">RT717_26465</name>
</gene>
<feature type="transmembrane region" description="Helical" evidence="1">
    <location>
        <begin position="181"/>
        <end position="200"/>
    </location>
</feature>
<evidence type="ECO:0000313" key="3">
    <source>
        <dbReference type="Proteomes" id="UP001302349"/>
    </source>
</evidence>
<organism evidence="2 3">
    <name type="scientific">Imperialibacter roseus</name>
    <dbReference type="NCBI Taxonomy" id="1324217"/>
    <lineage>
        <taxon>Bacteria</taxon>
        <taxon>Pseudomonadati</taxon>
        <taxon>Bacteroidota</taxon>
        <taxon>Cytophagia</taxon>
        <taxon>Cytophagales</taxon>
        <taxon>Flammeovirgaceae</taxon>
        <taxon>Imperialibacter</taxon>
    </lineage>
</organism>
<dbReference type="EMBL" id="CP136051">
    <property type="protein sequence ID" value="WOK06623.1"/>
    <property type="molecule type" value="Genomic_DNA"/>
</dbReference>
<feature type="transmembrane region" description="Helical" evidence="1">
    <location>
        <begin position="154"/>
        <end position="174"/>
    </location>
</feature>
<evidence type="ECO:0000313" key="2">
    <source>
        <dbReference type="EMBL" id="WOK06623.1"/>
    </source>
</evidence>
<name>A0ABZ0IQA2_9BACT</name>
<feature type="transmembrane region" description="Helical" evidence="1">
    <location>
        <begin position="37"/>
        <end position="57"/>
    </location>
</feature>
<proteinExistence type="predicted"/>
<keyword evidence="3" id="KW-1185">Reference proteome</keyword>
<keyword evidence="1" id="KW-0812">Transmembrane</keyword>
<feature type="transmembrane region" description="Helical" evidence="1">
    <location>
        <begin position="77"/>
        <end position="95"/>
    </location>
</feature>
<accession>A0ABZ0IQA2</accession>
<keyword evidence="1" id="KW-0472">Membrane</keyword>